<dbReference type="AlphaFoldDB" id="A0A3M7QUJ3"/>
<dbReference type="EMBL" id="REGN01005062">
    <property type="protein sequence ID" value="RNA15012.1"/>
    <property type="molecule type" value="Genomic_DNA"/>
</dbReference>
<sequence length="68" mass="8216">MCTIDFKTNLLKYWRSTINAPTPKIALYQDRLDSHGQGMRERIVKCTLDKTLFNKKTHINFHWEKYKK</sequence>
<protein>
    <submittedName>
        <fullName evidence="1">Uncharacterized protein</fullName>
    </submittedName>
</protein>
<evidence type="ECO:0000313" key="2">
    <source>
        <dbReference type="Proteomes" id="UP000276133"/>
    </source>
</evidence>
<gene>
    <name evidence="1" type="ORF">BpHYR1_013458</name>
</gene>
<evidence type="ECO:0000313" key="1">
    <source>
        <dbReference type="EMBL" id="RNA15012.1"/>
    </source>
</evidence>
<organism evidence="1 2">
    <name type="scientific">Brachionus plicatilis</name>
    <name type="common">Marine rotifer</name>
    <name type="synonym">Brachionus muelleri</name>
    <dbReference type="NCBI Taxonomy" id="10195"/>
    <lineage>
        <taxon>Eukaryota</taxon>
        <taxon>Metazoa</taxon>
        <taxon>Spiralia</taxon>
        <taxon>Gnathifera</taxon>
        <taxon>Rotifera</taxon>
        <taxon>Eurotatoria</taxon>
        <taxon>Monogononta</taxon>
        <taxon>Pseudotrocha</taxon>
        <taxon>Ploima</taxon>
        <taxon>Brachionidae</taxon>
        <taxon>Brachionus</taxon>
    </lineage>
</organism>
<name>A0A3M7QUJ3_BRAPC</name>
<comment type="caution">
    <text evidence="1">The sequence shown here is derived from an EMBL/GenBank/DDBJ whole genome shotgun (WGS) entry which is preliminary data.</text>
</comment>
<dbReference type="Proteomes" id="UP000276133">
    <property type="component" value="Unassembled WGS sequence"/>
</dbReference>
<accession>A0A3M7QUJ3</accession>
<reference evidence="1 2" key="1">
    <citation type="journal article" date="2018" name="Sci. Rep.">
        <title>Genomic signatures of local adaptation to the degree of environmental predictability in rotifers.</title>
        <authorList>
            <person name="Franch-Gras L."/>
            <person name="Hahn C."/>
            <person name="Garcia-Roger E.M."/>
            <person name="Carmona M.J."/>
            <person name="Serra M."/>
            <person name="Gomez A."/>
        </authorList>
    </citation>
    <scope>NUCLEOTIDE SEQUENCE [LARGE SCALE GENOMIC DNA]</scope>
    <source>
        <strain evidence="1">HYR1</strain>
    </source>
</reference>
<proteinExistence type="predicted"/>
<keyword evidence="2" id="KW-1185">Reference proteome</keyword>